<dbReference type="OrthoDB" id="9803985at2"/>
<feature type="domain" description="Major facilitator superfamily (MFS) profile" evidence="6">
    <location>
        <begin position="11"/>
        <end position="395"/>
    </location>
</feature>
<dbReference type="Gene3D" id="1.20.1250.20">
    <property type="entry name" value="MFS general substrate transporter like domains"/>
    <property type="match status" value="2"/>
</dbReference>
<dbReference type="PROSITE" id="PS00216">
    <property type="entry name" value="SUGAR_TRANSPORT_1"/>
    <property type="match status" value="1"/>
</dbReference>
<dbReference type="GO" id="GO:0016020">
    <property type="term" value="C:membrane"/>
    <property type="evidence" value="ECO:0007669"/>
    <property type="project" value="UniProtKB-SubCell"/>
</dbReference>
<feature type="transmembrane region" description="Helical" evidence="5">
    <location>
        <begin position="12"/>
        <end position="33"/>
    </location>
</feature>
<organism evidence="7 8">
    <name type="scientific">Tepidimonas thermarum</name>
    <dbReference type="NCBI Taxonomy" id="335431"/>
    <lineage>
        <taxon>Bacteria</taxon>
        <taxon>Pseudomonadati</taxon>
        <taxon>Pseudomonadota</taxon>
        <taxon>Betaproteobacteria</taxon>
        <taxon>Burkholderiales</taxon>
        <taxon>Tepidimonas</taxon>
    </lineage>
</organism>
<evidence type="ECO:0000313" key="8">
    <source>
        <dbReference type="Proteomes" id="UP000318542"/>
    </source>
</evidence>
<feature type="transmembrane region" description="Helical" evidence="5">
    <location>
        <begin position="250"/>
        <end position="268"/>
    </location>
</feature>
<dbReference type="GO" id="GO:0022857">
    <property type="term" value="F:transmembrane transporter activity"/>
    <property type="evidence" value="ECO:0007669"/>
    <property type="project" value="InterPro"/>
</dbReference>
<dbReference type="PANTHER" id="PTHR23518:SF2">
    <property type="entry name" value="MAJOR FACILITATOR SUPERFAMILY TRANSPORTER"/>
    <property type="match status" value="1"/>
</dbReference>
<feature type="transmembrane region" description="Helical" evidence="5">
    <location>
        <begin position="303"/>
        <end position="322"/>
    </location>
</feature>
<comment type="subcellular location">
    <subcellularLocation>
        <location evidence="1">Membrane</location>
        <topology evidence="1">Multi-pass membrane protein</topology>
    </subcellularLocation>
</comment>
<evidence type="ECO:0000259" key="6">
    <source>
        <dbReference type="PROSITE" id="PS50850"/>
    </source>
</evidence>
<dbReference type="InterPro" id="IPR036259">
    <property type="entry name" value="MFS_trans_sf"/>
</dbReference>
<sequence>MWQTLRALPRTVWLIGLISLVNDAASDLVYPLVPLYLTSVLMAGPRALGIIEGIAEATASLLKLVSGVWVDRARRTKPWIVAGYGLAGLARPLIAVVSSWPALLAIRFADRVGKGLRTSPRDALLAASVPPDRRGLAFGVHRAMDNAGAVIGPLLAAALLASGMPLRDVFLGTLVPAGVCLALAALLREPTRTAGQPTATGPSWNLAGWGALPATYRRYLAAVALFTLGNSSNMFLLLRAADLGLQQAQVPLLWAVVSAIAMALSAPLSGLSDRLGRRGLLVAGHLIYAAVYVALGLGTPTGWALYALFACYGVFLAATEGVEKALVADLAPVGLRGTAYGWYHMTAGLMLLPASMVFGALYEHVSVQAAFGFSAACALGAAGLLWRWVAPPDRSAPQERGSGT</sequence>
<reference evidence="7 8" key="1">
    <citation type="submission" date="2019-07" db="EMBL/GenBank/DDBJ databases">
        <title>Tepidimonas thermarum AA-1 draft genome.</title>
        <authorList>
            <person name="Da Costa M.S."/>
            <person name="Froufe H.J.C."/>
            <person name="Egas C."/>
            <person name="Albuquerque L."/>
        </authorList>
    </citation>
    <scope>NUCLEOTIDE SEQUENCE [LARGE SCALE GENOMIC DNA]</scope>
    <source>
        <strain evidence="7 8">AA-1</strain>
    </source>
</reference>
<dbReference type="Pfam" id="PF07690">
    <property type="entry name" value="MFS_1"/>
    <property type="match status" value="1"/>
</dbReference>
<evidence type="ECO:0000256" key="2">
    <source>
        <dbReference type="ARBA" id="ARBA00022692"/>
    </source>
</evidence>
<feature type="transmembrane region" description="Helical" evidence="5">
    <location>
        <begin position="219"/>
        <end position="238"/>
    </location>
</feature>
<evidence type="ECO:0000256" key="4">
    <source>
        <dbReference type="ARBA" id="ARBA00023136"/>
    </source>
</evidence>
<evidence type="ECO:0000256" key="5">
    <source>
        <dbReference type="SAM" id="Phobius"/>
    </source>
</evidence>
<keyword evidence="4 5" id="KW-0472">Membrane</keyword>
<keyword evidence="8" id="KW-1185">Reference proteome</keyword>
<feature type="transmembrane region" description="Helical" evidence="5">
    <location>
        <begin position="342"/>
        <end position="362"/>
    </location>
</feature>
<keyword evidence="3 5" id="KW-1133">Transmembrane helix</keyword>
<dbReference type="RefSeq" id="WP_143900960.1">
    <property type="nucleotide sequence ID" value="NZ_VJOL01000008.1"/>
</dbReference>
<accession>A0A554X581</accession>
<gene>
    <name evidence="7" type="primary">mdtG</name>
    <name evidence="7" type="ORF">Tther_00693</name>
</gene>
<feature type="transmembrane region" description="Helical" evidence="5">
    <location>
        <begin position="368"/>
        <end position="390"/>
    </location>
</feature>
<dbReference type="PROSITE" id="PS50850">
    <property type="entry name" value="MFS"/>
    <property type="match status" value="1"/>
</dbReference>
<evidence type="ECO:0000256" key="1">
    <source>
        <dbReference type="ARBA" id="ARBA00004141"/>
    </source>
</evidence>
<dbReference type="EMBL" id="VJOL01000008">
    <property type="protein sequence ID" value="TSE30985.1"/>
    <property type="molecule type" value="Genomic_DNA"/>
</dbReference>
<feature type="transmembrane region" description="Helical" evidence="5">
    <location>
        <begin position="280"/>
        <end position="297"/>
    </location>
</feature>
<evidence type="ECO:0000313" key="7">
    <source>
        <dbReference type="EMBL" id="TSE30985.1"/>
    </source>
</evidence>
<dbReference type="PANTHER" id="PTHR23518">
    <property type="entry name" value="C-METHYLTRANSFERASE"/>
    <property type="match status" value="1"/>
</dbReference>
<feature type="transmembrane region" description="Helical" evidence="5">
    <location>
        <begin position="79"/>
        <end position="106"/>
    </location>
</feature>
<dbReference type="SUPFAM" id="SSF103473">
    <property type="entry name" value="MFS general substrate transporter"/>
    <property type="match status" value="1"/>
</dbReference>
<evidence type="ECO:0000256" key="3">
    <source>
        <dbReference type="ARBA" id="ARBA00022989"/>
    </source>
</evidence>
<keyword evidence="2 5" id="KW-0812">Transmembrane</keyword>
<feature type="transmembrane region" description="Helical" evidence="5">
    <location>
        <begin position="169"/>
        <end position="187"/>
    </location>
</feature>
<name>A0A554X581_9BURK</name>
<comment type="caution">
    <text evidence="7">The sequence shown here is derived from an EMBL/GenBank/DDBJ whole genome shotgun (WGS) entry which is preliminary data.</text>
</comment>
<protein>
    <submittedName>
        <fullName evidence="7">Multidrug resistance protein MdtG</fullName>
    </submittedName>
</protein>
<dbReference type="Proteomes" id="UP000318542">
    <property type="component" value="Unassembled WGS sequence"/>
</dbReference>
<dbReference type="InterPro" id="IPR020846">
    <property type="entry name" value="MFS_dom"/>
</dbReference>
<dbReference type="InterPro" id="IPR011701">
    <property type="entry name" value="MFS"/>
</dbReference>
<dbReference type="CDD" id="cd17370">
    <property type="entry name" value="MFS_MJ1317_like"/>
    <property type="match status" value="1"/>
</dbReference>
<dbReference type="AlphaFoldDB" id="A0A554X581"/>
<dbReference type="InterPro" id="IPR005829">
    <property type="entry name" value="Sugar_transporter_CS"/>
</dbReference>
<proteinExistence type="predicted"/>